<dbReference type="PIRSF" id="PIRSF030802">
    <property type="entry name" value="UCP030802"/>
    <property type="match status" value="1"/>
</dbReference>
<name>A0A1A9MFD2_9XANT</name>
<dbReference type="Proteomes" id="UP001303614">
    <property type="component" value="Unassembled WGS sequence"/>
</dbReference>
<dbReference type="SUPFAM" id="SSF56784">
    <property type="entry name" value="HAD-like"/>
    <property type="match status" value="1"/>
</dbReference>
<dbReference type="Gene3D" id="3.40.50.1000">
    <property type="entry name" value="HAD superfamily/HAD-like"/>
    <property type="match status" value="1"/>
</dbReference>
<dbReference type="STRING" id="1843580.A7D17_10345"/>
<dbReference type="AlphaFoldDB" id="A0A1A9MFD2"/>
<dbReference type="InterPro" id="IPR023214">
    <property type="entry name" value="HAD_sf"/>
</dbReference>
<evidence type="ECO:0000313" key="1">
    <source>
        <dbReference type="EMBL" id="MEA5124107.1"/>
    </source>
</evidence>
<comment type="caution">
    <text evidence="2">The sequence shown here is derived from an EMBL/GenBank/DDBJ whole genome shotgun (WGS) entry which is preliminary data.</text>
</comment>
<dbReference type="EMBL" id="JAYFSO010000010">
    <property type="protein sequence ID" value="MEA5124107.1"/>
    <property type="molecule type" value="Genomic_DNA"/>
</dbReference>
<evidence type="ECO:0008006" key="5">
    <source>
        <dbReference type="Google" id="ProtNLM"/>
    </source>
</evidence>
<reference evidence="1 4" key="2">
    <citation type="submission" date="2023-12" db="EMBL/GenBank/DDBJ databases">
        <title>Genome sequencing of Xanthomonas floridensis.</title>
        <authorList>
            <person name="Greer S."/>
            <person name="Harrison J."/>
            <person name="Grant M."/>
            <person name="Vicente J."/>
            <person name="Studholme D."/>
        </authorList>
    </citation>
    <scope>NUCLEOTIDE SEQUENCE [LARGE SCALE GENOMIC DNA]</scope>
    <source>
        <strain evidence="1 4">WHRI 8848</strain>
    </source>
</reference>
<sequence>MYQVALVDLDDTLFSSRRKQKQAQALQPAALSIDGGVVSYTSPRQRAFAQWLQHADLVVPVTARTLETFARVLLPFNGPAIVAHGATIVDAQRQVDPVWAATVHARMQTELPALQQLQQALSAQFGAALDVSIAGAPQQPAYLVAREPSRDEQAVRKISDEVIAPWVAQHPGYTHHVNGRNLAVLPPCVDKRLAVAYLLESLRRQHGELFVVGAGDSITDLPFLSLCDLAILPTGSQAWAQVHARAHESCA</sequence>
<dbReference type="OrthoDB" id="8746852at2"/>
<proteinExistence type="predicted"/>
<accession>A0A1A9MFD2</accession>
<gene>
    <name evidence="2" type="ORF">A7D17_10345</name>
    <name evidence="1" type="ORF">VB146_09580</name>
</gene>
<evidence type="ECO:0000313" key="3">
    <source>
        <dbReference type="Proteomes" id="UP000077659"/>
    </source>
</evidence>
<reference evidence="2 3" key="1">
    <citation type="submission" date="2016-05" db="EMBL/GenBank/DDBJ databases">
        <title>Pathogenic, phenotypic and molecular characterisation of Xanthomonas nasturtii sp. nov. and Xanthomonas floridensis sp. nov., new species of Xanthomonas associated with watercress production in Florida.</title>
        <authorList>
            <person name="Vicente J.G."/>
            <person name="Rothwell S."/>
            <person name="Holub E.B."/>
            <person name="Studholme D.J."/>
        </authorList>
    </citation>
    <scope>NUCLEOTIDE SEQUENCE [LARGE SCALE GENOMIC DNA]</scope>
    <source>
        <strain evidence="2 3">WHRI 8848</strain>
    </source>
</reference>
<organism evidence="2 3">
    <name type="scientific">Xanthomonas floridensis</name>
    <dbReference type="NCBI Taxonomy" id="1843580"/>
    <lineage>
        <taxon>Bacteria</taxon>
        <taxon>Pseudomonadati</taxon>
        <taxon>Pseudomonadota</taxon>
        <taxon>Gammaproteobacteria</taxon>
        <taxon>Lysobacterales</taxon>
        <taxon>Lysobacteraceae</taxon>
        <taxon>Xanthomonas</taxon>
    </lineage>
</organism>
<dbReference type="Proteomes" id="UP000077659">
    <property type="component" value="Unassembled WGS sequence"/>
</dbReference>
<evidence type="ECO:0000313" key="2">
    <source>
        <dbReference type="EMBL" id="OAG68995.1"/>
    </source>
</evidence>
<dbReference type="RefSeq" id="WP_064507610.1">
    <property type="nucleotide sequence ID" value="NZ_JAYFSN010000010.1"/>
</dbReference>
<dbReference type="InterPro" id="IPR024197">
    <property type="entry name" value="TPP-like"/>
</dbReference>
<protein>
    <recommendedName>
        <fullName evidence="5">Sucrose phosphatase-like domain-containing protein</fullName>
    </recommendedName>
</protein>
<evidence type="ECO:0000313" key="4">
    <source>
        <dbReference type="Proteomes" id="UP001303614"/>
    </source>
</evidence>
<dbReference type="EMBL" id="LXNG01000003">
    <property type="protein sequence ID" value="OAG68995.1"/>
    <property type="molecule type" value="Genomic_DNA"/>
</dbReference>
<keyword evidence="4" id="KW-1185">Reference proteome</keyword>
<dbReference type="InterPro" id="IPR036412">
    <property type="entry name" value="HAD-like_sf"/>
</dbReference>